<comment type="subcellular location">
    <subcellularLocation>
        <location evidence="1">Cell membrane</location>
    </subcellularLocation>
</comment>
<dbReference type="CDD" id="cd09112">
    <property type="entry name" value="PLDc_CLS_2"/>
    <property type="match status" value="1"/>
</dbReference>
<evidence type="ECO:0000256" key="5">
    <source>
        <dbReference type="ARBA" id="ARBA00022737"/>
    </source>
</evidence>
<evidence type="ECO:0000313" key="10">
    <source>
        <dbReference type="EMBL" id="MBS2970895.1"/>
    </source>
</evidence>
<comment type="caution">
    <text evidence="10">The sequence shown here is derived from an EMBL/GenBank/DDBJ whole genome shotgun (WGS) entry which is preliminary data.</text>
</comment>
<organism evidence="10 11">
    <name type="scientific">Metabacillus flavus</name>
    <dbReference type="NCBI Taxonomy" id="2823519"/>
    <lineage>
        <taxon>Bacteria</taxon>
        <taxon>Bacillati</taxon>
        <taxon>Bacillota</taxon>
        <taxon>Bacilli</taxon>
        <taxon>Bacillales</taxon>
        <taxon>Bacillaceae</taxon>
        <taxon>Metabacillus</taxon>
    </lineage>
</organism>
<dbReference type="EMBL" id="JAGVRK010000001">
    <property type="protein sequence ID" value="MBS2970895.1"/>
    <property type="molecule type" value="Genomic_DNA"/>
</dbReference>
<dbReference type="EC" id="2.7.8.-" evidence="8"/>
<proteinExistence type="predicted"/>
<keyword evidence="5" id="KW-0677">Repeat</keyword>
<dbReference type="RefSeq" id="WP_211561632.1">
    <property type="nucleotide sequence ID" value="NZ_JAGVRK010000001.1"/>
</dbReference>
<dbReference type="Gene3D" id="3.30.870.10">
    <property type="entry name" value="Endonuclease Chain A"/>
    <property type="match status" value="2"/>
</dbReference>
<dbReference type="Proteomes" id="UP000682403">
    <property type="component" value="Unassembled WGS sequence"/>
</dbReference>
<evidence type="ECO:0000256" key="2">
    <source>
        <dbReference type="ARBA" id="ARBA00022475"/>
    </source>
</evidence>
<reference evidence="10 11" key="1">
    <citation type="submission" date="2021-04" db="EMBL/GenBank/DDBJ databases">
        <title>Metabacillus sp. strain KIGAM252 whole genome sequence.</title>
        <authorList>
            <person name="Seo M.-J."/>
            <person name="Cho E.-S."/>
            <person name="Hwang C.Y."/>
            <person name="Yoon D.J."/>
        </authorList>
    </citation>
    <scope>NUCLEOTIDE SEQUENCE [LARGE SCALE GENOMIC DNA]</scope>
    <source>
        <strain evidence="10 11">KIGAM252</strain>
    </source>
</reference>
<keyword evidence="3" id="KW-0808">Transferase</keyword>
<name>A0ABS5LJG5_9BACI</name>
<protein>
    <recommendedName>
        <fullName evidence="8">Cardiolipin synthase</fullName>
        <ecNumber evidence="8">2.7.8.-</ecNumber>
    </recommendedName>
</protein>
<dbReference type="InterPro" id="IPR025202">
    <property type="entry name" value="PLD-like_dom"/>
</dbReference>
<evidence type="ECO:0000256" key="4">
    <source>
        <dbReference type="ARBA" id="ARBA00022692"/>
    </source>
</evidence>
<keyword evidence="2" id="KW-1003">Cell membrane</keyword>
<keyword evidence="6" id="KW-1133">Transmembrane helix</keyword>
<dbReference type="InterPro" id="IPR022924">
    <property type="entry name" value="Cardiolipin_synthase"/>
</dbReference>
<evidence type="ECO:0000256" key="7">
    <source>
        <dbReference type="ARBA" id="ARBA00023136"/>
    </source>
</evidence>
<evidence type="ECO:0000256" key="1">
    <source>
        <dbReference type="ARBA" id="ARBA00004236"/>
    </source>
</evidence>
<evidence type="ECO:0000256" key="6">
    <source>
        <dbReference type="ARBA" id="ARBA00022989"/>
    </source>
</evidence>
<keyword evidence="4" id="KW-0812">Transmembrane</keyword>
<dbReference type="Pfam" id="PF13091">
    <property type="entry name" value="PLDc_2"/>
    <property type="match status" value="2"/>
</dbReference>
<dbReference type="PANTHER" id="PTHR21248">
    <property type="entry name" value="CARDIOLIPIN SYNTHASE"/>
    <property type="match status" value="1"/>
</dbReference>
<dbReference type="PROSITE" id="PS50035">
    <property type="entry name" value="PLD"/>
    <property type="match status" value="2"/>
</dbReference>
<dbReference type="PANTHER" id="PTHR21248:SF7">
    <property type="entry name" value="MINOR CARDIOLIPIN SYNTHASE CLSB"/>
    <property type="match status" value="1"/>
</dbReference>
<dbReference type="NCBIfam" id="TIGR04265">
    <property type="entry name" value="bac_cardiolipin"/>
    <property type="match status" value="1"/>
</dbReference>
<dbReference type="SUPFAM" id="SSF56024">
    <property type="entry name" value="Phospholipase D/nuclease"/>
    <property type="match status" value="2"/>
</dbReference>
<gene>
    <name evidence="10" type="primary">cls</name>
    <name evidence="10" type="ORF">J9317_19310</name>
</gene>
<sequence length="398" mass="45993">MAFFILILLALLITVWIRIDFSIAYSRHVRKAGLQSYPIRKGDIQFFSDGQEFYTHYFNDLKQASTCIYASFYIIKNDEEISQSFLKILGRKAEEGVKVCLMLDRIGSAKAPKNLLKQIQDQGVALIYSHNPKFPFFFFTLLARNHRKITVIDHKTGYLGGYNIGKEYIGKNPKLGYWRDYHLSFTGAGIQDLEEQFCKDWRNAGGRYLDKAKFPPEADGSISYRFVSTYGKALDEQFLSFIHRAKKELIICTPYFIPGAKLQIELLRALERGVKVKIIVPMRSDHLFVKEAAFPYYGPLLKAGAEVYRFYLGFYHAKIIMADDDFCDIGTANFDKRSMYLNDEMNALIQDKAFTAKVRTSILKDIHDSEQLLYEDYLQRPLWQRAKEKAASAVSFFL</sequence>
<evidence type="ECO:0000256" key="8">
    <source>
        <dbReference type="NCBIfam" id="TIGR04265"/>
    </source>
</evidence>
<feature type="domain" description="PLD phosphodiesterase" evidence="9">
    <location>
        <begin position="141"/>
        <end position="168"/>
    </location>
</feature>
<evidence type="ECO:0000313" key="11">
    <source>
        <dbReference type="Proteomes" id="UP000682403"/>
    </source>
</evidence>
<dbReference type="SMART" id="SM00155">
    <property type="entry name" value="PLDc"/>
    <property type="match status" value="2"/>
</dbReference>
<feature type="domain" description="PLD phosphodiesterase" evidence="9">
    <location>
        <begin position="311"/>
        <end position="338"/>
    </location>
</feature>
<accession>A0ABS5LJG5</accession>
<dbReference type="InterPro" id="IPR001736">
    <property type="entry name" value="PLipase_D/transphosphatidylase"/>
</dbReference>
<evidence type="ECO:0000259" key="9">
    <source>
        <dbReference type="PROSITE" id="PS50035"/>
    </source>
</evidence>
<keyword evidence="11" id="KW-1185">Reference proteome</keyword>
<dbReference type="CDD" id="cd09110">
    <property type="entry name" value="PLDc_CLS_1"/>
    <property type="match status" value="1"/>
</dbReference>
<evidence type="ECO:0000256" key="3">
    <source>
        <dbReference type="ARBA" id="ARBA00022679"/>
    </source>
</evidence>
<keyword evidence="7" id="KW-0472">Membrane</keyword>